<accession>A0A0L7LWG3</accession>
<dbReference type="OMA" id="ECINIYQ"/>
<feature type="region of interest" description="Disordered" evidence="1">
    <location>
        <begin position="465"/>
        <end position="513"/>
    </location>
</feature>
<evidence type="ECO:0000256" key="1">
    <source>
        <dbReference type="SAM" id="MobiDB-lite"/>
    </source>
</evidence>
<proteinExistence type="predicted"/>
<dbReference type="PANTHER" id="PTHR15744">
    <property type="entry name" value="BLOM7"/>
    <property type="match status" value="1"/>
</dbReference>
<dbReference type="GO" id="GO:0005634">
    <property type="term" value="C:nucleus"/>
    <property type="evidence" value="ECO:0007669"/>
    <property type="project" value="InterPro"/>
</dbReference>
<protein>
    <submittedName>
        <fullName evidence="2">Uncharacterized protein</fullName>
    </submittedName>
</protein>
<reference evidence="3" key="1">
    <citation type="submission" date="2006-09" db="EMBL/GenBank/DDBJ databases">
        <title>Annotation of Plasmodium falciparum Dd2.</title>
        <authorList>
            <consortium name="The Broad Institute Genome Sequencing Platform"/>
            <person name="Volkman S.K."/>
            <person name="Neafsey D.E."/>
            <person name="Dash A.P."/>
            <person name="Chitnis C.E."/>
            <person name="Hartl D.L."/>
            <person name="Young S.K."/>
            <person name="Zeng Q."/>
            <person name="Koehrsen M."/>
            <person name="Alvarado L."/>
            <person name="Berlin A."/>
            <person name="Borenstein D."/>
            <person name="Chapman S.B."/>
            <person name="Chen Z."/>
            <person name="Engels R."/>
            <person name="Freedman E."/>
            <person name="Gellesch M."/>
            <person name="Goldberg J."/>
            <person name="Griggs A."/>
            <person name="Gujja S."/>
            <person name="Heilman E.R."/>
            <person name="Heiman D.I."/>
            <person name="Howarth C."/>
            <person name="Jen D."/>
            <person name="Larson L."/>
            <person name="Mehta T."/>
            <person name="Neiman D."/>
            <person name="Park D."/>
            <person name="Pearson M."/>
            <person name="Roberts A."/>
            <person name="Saif S."/>
            <person name="Shea T."/>
            <person name="Shenoy N."/>
            <person name="Sisk P."/>
            <person name="Stolte C."/>
            <person name="Sykes S."/>
            <person name="Walk T."/>
            <person name="White J."/>
            <person name="Yandava C."/>
            <person name="Haas B."/>
            <person name="Henn M.R."/>
            <person name="Nusbaum C."/>
            <person name="Birren B."/>
        </authorList>
    </citation>
    <scope>NUCLEOTIDE SEQUENCE [LARGE SCALE GENOMIC DNA]</scope>
</reference>
<reference evidence="3" key="2">
    <citation type="submission" date="2006-09" db="EMBL/GenBank/DDBJ databases">
        <title>The genome sequence of Plasmodium falciparum Dd2.</title>
        <authorList>
            <consortium name="The Broad Institute Genome Sequencing Platform"/>
            <person name="Birren B."/>
            <person name="Lander E."/>
            <person name="Galagan J."/>
            <person name="Nusbaum C."/>
            <person name="Devon K."/>
            <person name="Henn M."/>
            <person name="Jaffe D."/>
            <person name="Butler J."/>
            <person name="Alvarez P."/>
            <person name="Gnerre S."/>
            <person name="Grabherr M."/>
            <person name="Kleber M."/>
            <person name="Mauceli E."/>
            <person name="Brockman W."/>
            <person name="MacCallum I.A."/>
            <person name="Rounsley S."/>
            <person name="Young S."/>
            <person name="LaButti K."/>
            <person name="Pushparaj V."/>
            <person name="DeCaprio D."/>
            <person name="Crawford M."/>
            <person name="Koehrsen M."/>
            <person name="Engels R."/>
            <person name="Montgomery P."/>
            <person name="Pearson M."/>
            <person name="Howarth C."/>
            <person name="Larson L."/>
            <person name="Luoma S."/>
            <person name="White J."/>
            <person name="Kodira C."/>
            <person name="Zeng Q."/>
            <person name="O'Leary S."/>
            <person name="Yandava C."/>
            <person name="Alvarado L."/>
            <person name="Wirth D."/>
            <person name="Volkman S."/>
            <person name="Hartl D."/>
        </authorList>
    </citation>
    <scope>NUCLEOTIDE SEQUENCE [LARGE SCALE GENOMIC DNA]</scope>
</reference>
<dbReference type="KEGG" id="pfd:PFDG_00296"/>
<dbReference type="InterPro" id="IPR031121">
    <property type="entry name" value="RIK/BLOM7"/>
</dbReference>
<evidence type="ECO:0000313" key="3">
    <source>
        <dbReference type="Proteomes" id="UP000054282"/>
    </source>
</evidence>
<dbReference type="GO" id="GO:0003723">
    <property type="term" value="F:RNA binding"/>
    <property type="evidence" value="ECO:0007669"/>
    <property type="project" value="InterPro"/>
</dbReference>
<sequence length="885" mass="104243">MENNNILEEPEGVNLYNGKIKNMSNENTVNYMVRENNYFEDTRVQIKKKNLLERSSKLCTVENRIRNVRNIPNDEKLLVEGNSSDTFVDSSIGFKHMYINNVQSACFEKREVNHLDINQNNGNNDNKEKNMNMVDNNNNNCKIYNDHHLNINNQNYYNKNMNCFNNNNSNSLEILNENKNFMYTQDMNISQEKNECVLNGGNKKEVDFYLNEEEQDNMINQIMSYEHFTDDNNINNNNNNNNNYNNNNVRNICIHKNEDDCNNFISVENNNMGQANGKISPSLDNKMYAFKNTVEYDKDMKKSINPHCVINKENDIIGSLKKKLEDQNVMGEEKNINNSTNCCITSDNTWNNDYEMKLVNNKLNDMNDSSFLSNNLKENLKYSFNKFNSFNDMCINDISKNVERDIFMNSHHSNNLQSKNGSPDNKNNKNKSNDEHNTYEKNNNNDEKKKDVFNNNEEEHMEGRIIHSKENNNNTNGSNSNNKNNSVVSNMSSSDEVKNRHVESSNIFKNMSSNSNCKDEKYIHMLMKNFNMYSNDLLNFDYKINTNEEGNKNKYDNLNNLIFNSYYDNDLTLNVNDMNQSYNNNLCNNLNVDRKNMNDNMYYNIAPFCHETTPAENDDKYKSTNNFINEMMIDNKNKDITHINNNYDIGKDEYNKHFDDEQNNKDSSYKITKIEKNEVEKIKNKENYSKNVKNLTCIYNELLKNENIEEMINHHVHEEDDKFKKDNKDKYNDMNNYNYIYTKEKHNGFKKEEHEGYNNNYIDNDYNDHSDNIESNNNNKNKKNEINNDYTINYSNSGTTNASCNNIVDGSNNENMRNNSNIVHMLIEENSFFKDNALSQKSIENDNKIKNYDSNEHLIDDNFNLFLNNEDVDYKKFFTTNKKYK</sequence>
<dbReference type="PANTHER" id="PTHR15744:SF0">
    <property type="entry name" value="KH HOMOLOGY DOMAIN-CONTAINING PROTEIN 4"/>
    <property type="match status" value="1"/>
</dbReference>
<name>A0A0L7LWG3_PLAF4</name>
<dbReference type="Proteomes" id="UP000054282">
    <property type="component" value="Unassembled WGS sequence"/>
</dbReference>
<feature type="compositionally biased region" description="Basic and acidic residues" evidence="1">
    <location>
        <begin position="431"/>
        <end position="451"/>
    </location>
</feature>
<feature type="region of interest" description="Disordered" evidence="1">
    <location>
        <begin position="412"/>
        <end position="451"/>
    </location>
</feature>
<organism evidence="2 3">
    <name type="scientific">Plasmodium falciparum (isolate Dd2)</name>
    <dbReference type="NCBI Taxonomy" id="57267"/>
    <lineage>
        <taxon>Eukaryota</taxon>
        <taxon>Sar</taxon>
        <taxon>Alveolata</taxon>
        <taxon>Apicomplexa</taxon>
        <taxon>Aconoidasida</taxon>
        <taxon>Haemosporida</taxon>
        <taxon>Plasmodiidae</taxon>
        <taxon>Plasmodium</taxon>
        <taxon>Plasmodium (Laverania)</taxon>
    </lineage>
</organism>
<gene>
    <name evidence="2" type="ORF">PFDG_00296</name>
</gene>
<evidence type="ECO:0000313" key="2">
    <source>
        <dbReference type="EMBL" id="KOB84927.1"/>
    </source>
</evidence>
<dbReference type="AlphaFoldDB" id="A0A0L7LWG3"/>
<feature type="compositionally biased region" description="Low complexity" evidence="1">
    <location>
        <begin position="471"/>
        <end position="494"/>
    </location>
</feature>
<dbReference type="EMBL" id="DS016075">
    <property type="protein sequence ID" value="KOB84927.1"/>
    <property type="molecule type" value="Genomic_DNA"/>
</dbReference>
<feature type="compositionally biased region" description="Polar residues" evidence="1">
    <location>
        <begin position="504"/>
        <end position="513"/>
    </location>
</feature>